<dbReference type="SUPFAM" id="SSF56112">
    <property type="entry name" value="Protein kinase-like (PK-like)"/>
    <property type="match status" value="1"/>
</dbReference>
<evidence type="ECO:0000256" key="9">
    <source>
        <dbReference type="SAM" id="MobiDB-lite"/>
    </source>
</evidence>
<keyword evidence="5 7" id="KW-0067">ATP-binding</keyword>
<keyword evidence="4 11" id="KW-0418">Kinase</keyword>
<evidence type="ECO:0000256" key="2">
    <source>
        <dbReference type="ARBA" id="ARBA00022679"/>
    </source>
</evidence>
<dbReference type="PROSITE" id="PS50011">
    <property type="entry name" value="PROTEIN_KINASE_DOM"/>
    <property type="match status" value="1"/>
</dbReference>
<evidence type="ECO:0000256" key="8">
    <source>
        <dbReference type="PIRSR" id="PIRSR630616-3"/>
    </source>
</evidence>
<dbReference type="InterPro" id="IPR011009">
    <property type="entry name" value="Kinase-like_dom_sf"/>
</dbReference>
<evidence type="ECO:0000313" key="11">
    <source>
        <dbReference type="EMBL" id="JAC70362.1"/>
    </source>
</evidence>
<feature type="cross-link" description="Glycyl lysine isopeptide (Lys-Gly) (interchain with G-Cter in SUMO2)" evidence="8">
    <location>
        <position position="192"/>
    </location>
</feature>
<evidence type="ECO:0000256" key="7">
    <source>
        <dbReference type="PIRSR" id="PIRSR630616-2"/>
    </source>
</evidence>
<evidence type="ECO:0000256" key="5">
    <source>
        <dbReference type="ARBA" id="ARBA00022840"/>
    </source>
</evidence>
<feature type="domain" description="Protein kinase" evidence="10">
    <location>
        <begin position="59"/>
        <end position="333"/>
    </location>
</feature>
<dbReference type="PIRSF" id="PIRSF000654">
    <property type="entry name" value="Integrin-linked_kinase"/>
    <property type="match status" value="1"/>
</dbReference>
<feature type="binding site" evidence="7">
    <location>
        <position position="88"/>
    </location>
    <ligand>
        <name>ATP</name>
        <dbReference type="ChEBI" id="CHEBI:30616"/>
    </ligand>
</feature>
<feature type="active site" description="Proton acceptor" evidence="6">
    <location>
        <position position="190"/>
    </location>
</feature>
<keyword evidence="1" id="KW-0723">Serine/threonine-protein kinase</keyword>
<organism evidence="11">
    <name type="scientific">Tetraselmis sp. GSL018</name>
    <dbReference type="NCBI Taxonomy" id="582737"/>
    <lineage>
        <taxon>Eukaryota</taxon>
        <taxon>Viridiplantae</taxon>
        <taxon>Chlorophyta</taxon>
        <taxon>core chlorophytes</taxon>
        <taxon>Chlorodendrophyceae</taxon>
        <taxon>Chlorodendrales</taxon>
        <taxon>Chlorodendraceae</taxon>
        <taxon>Tetraselmis</taxon>
    </lineage>
</organism>
<evidence type="ECO:0000256" key="6">
    <source>
        <dbReference type="PIRSR" id="PIRSR630616-1"/>
    </source>
</evidence>
<sequence length="339" mass="37102">MSSATSSQCSSSLSPERVQSCASSSTSCIGDSNPPTSNQVRTGRNNSILVTSQLSRTDFVDYKQIYRGRYSGIFLCKFKNTGRDVVVKVYPKAIVPSKRIRAVKREAAICRKIKYSSSTSYLSGSVELLGEFEDSTAAYIVQEYCKGRDLLCQIKANGGRVKEEYASTRILQPILRTLTGLHSLGVIHRDIKPENILVSQFGEVKIGGFALALDRTITRPILRVGTLDCMAPEVVMSPSLEETSYSGVHNLIGYDEKVDVWAVGVLAYEVLVGRPPFSVSGDPVQTSTRILRGARAPFPEGLSAEAQDFISQALTLRPNERPSTMALLLHPWIAKQSDA</sequence>
<dbReference type="GO" id="GO:0005524">
    <property type="term" value="F:ATP binding"/>
    <property type="evidence" value="ECO:0007669"/>
    <property type="project" value="UniProtKB-KW"/>
</dbReference>
<evidence type="ECO:0000256" key="3">
    <source>
        <dbReference type="ARBA" id="ARBA00022741"/>
    </source>
</evidence>
<keyword evidence="3 7" id="KW-0547">Nucleotide-binding</keyword>
<dbReference type="GO" id="GO:0004674">
    <property type="term" value="F:protein serine/threonine kinase activity"/>
    <property type="evidence" value="ECO:0007669"/>
    <property type="project" value="UniProtKB-KW"/>
</dbReference>
<proteinExistence type="predicted"/>
<dbReference type="InterPro" id="IPR030616">
    <property type="entry name" value="Aur-like"/>
</dbReference>
<dbReference type="EMBL" id="GBEZ01015834">
    <property type="protein sequence ID" value="JAC70362.1"/>
    <property type="molecule type" value="Transcribed_RNA"/>
</dbReference>
<reference evidence="11" key="1">
    <citation type="submission" date="2014-05" db="EMBL/GenBank/DDBJ databases">
        <title>The transcriptome of the halophilic microalga Tetraselmis sp. GSL018 isolated from the Great Salt Lake, Utah.</title>
        <authorList>
            <person name="Jinkerson R.E."/>
            <person name="D'Adamo S."/>
            <person name="Posewitz M.C."/>
        </authorList>
    </citation>
    <scope>NUCLEOTIDE SEQUENCE</scope>
    <source>
        <strain evidence="11">GSL018</strain>
    </source>
</reference>
<dbReference type="PROSITE" id="PS00108">
    <property type="entry name" value="PROTEIN_KINASE_ST"/>
    <property type="match status" value="1"/>
</dbReference>
<name>A0A061RBM0_9CHLO</name>
<dbReference type="Pfam" id="PF00069">
    <property type="entry name" value="Pkinase"/>
    <property type="match status" value="1"/>
</dbReference>
<feature type="binding site" evidence="7">
    <location>
        <position position="69"/>
    </location>
    <ligand>
        <name>ATP</name>
        <dbReference type="ChEBI" id="CHEBI:30616"/>
    </ligand>
</feature>
<accession>A0A061RBM0</accession>
<dbReference type="Gene3D" id="1.10.510.10">
    <property type="entry name" value="Transferase(Phosphotransferase) domain 1"/>
    <property type="match status" value="1"/>
</dbReference>
<evidence type="ECO:0000256" key="1">
    <source>
        <dbReference type="ARBA" id="ARBA00022527"/>
    </source>
</evidence>
<gene>
    <name evidence="11" type="ORF">TSPGSL018_4312</name>
</gene>
<feature type="region of interest" description="Disordered" evidence="9">
    <location>
        <begin position="24"/>
        <end position="44"/>
    </location>
</feature>
<feature type="binding site" evidence="7">
    <location>
        <begin position="194"/>
        <end position="195"/>
    </location>
    <ligand>
        <name>ATP</name>
        <dbReference type="ChEBI" id="CHEBI:30616"/>
    </ligand>
</feature>
<dbReference type="SMART" id="SM00220">
    <property type="entry name" value="S_TKc"/>
    <property type="match status" value="1"/>
</dbReference>
<dbReference type="AlphaFoldDB" id="A0A061RBM0"/>
<dbReference type="PANTHER" id="PTHR24350">
    <property type="entry name" value="SERINE/THREONINE-PROTEIN KINASE IAL-RELATED"/>
    <property type="match status" value="1"/>
</dbReference>
<dbReference type="InterPro" id="IPR000719">
    <property type="entry name" value="Prot_kinase_dom"/>
</dbReference>
<keyword evidence="2" id="KW-0808">Transferase</keyword>
<protein>
    <submittedName>
        <fullName evidence="11">Serine threonine protein kinase</fullName>
    </submittedName>
</protein>
<dbReference type="InterPro" id="IPR008271">
    <property type="entry name" value="Ser/Thr_kinase_AS"/>
</dbReference>
<evidence type="ECO:0000256" key="4">
    <source>
        <dbReference type="ARBA" id="ARBA00022777"/>
    </source>
</evidence>
<evidence type="ECO:0000259" key="10">
    <source>
        <dbReference type="PROSITE" id="PS50011"/>
    </source>
</evidence>